<dbReference type="Pfam" id="PF01066">
    <property type="entry name" value="CDP-OH_P_transf"/>
    <property type="match status" value="1"/>
</dbReference>
<dbReference type="NCBIfam" id="TIGR00560">
    <property type="entry name" value="pgsA"/>
    <property type="match status" value="1"/>
</dbReference>
<dbReference type="GO" id="GO:0008444">
    <property type="term" value="F:CDP-diacylglycerol-glycerol-3-phosphate 3-phosphatidyltransferase activity"/>
    <property type="evidence" value="ECO:0007669"/>
    <property type="project" value="UniProtKB-UniRule"/>
</dbReference>
<dbReference type="InterPro" id="IPR004570">
    <property type="entry name" value="Phosphatidylglycerol_P_synth"/>
</dbReference>
<evidence type="ECO:0000256" key="16">
    <source>
        <dbReference type="RuleBase" id="RU003750"/>
    </source>
</evidence>
<sequence>MPLPSTPQSPAPDSTPELVRTTGKRSIYNVPNALTSIRFAMAIAVMALIPLNFFLAATIVFLVAASTDWMDGYWARKYGQVTKFGRIFDPFVDKIIICGSFIALVGVARSPIASWMATLVVGRELLVTSLRGMVEGSGKDFSASWLGKWKMVLQCAAVVSSLIYLQYETSPAWLTFTTLGLVWSSILLTVYSGYDYTLAAARLMQDEPDDPE</sequence>
<keyword evidence="13" id="KW-1208">Phospholipid metabolism</keyword>
<dbReference type="Gene3D" id="1.20.120.1760">
    <property type="match status" value="1"/>
</dbReference>
<evidence type="ECO:0000256" key="12">
    <source>
        <dbReference type="ARBA" id="ARBA00023209"/>
    </source>
</evidence>
<evidence type="ECO:0000256" key="9">
    <source>
        <dbReference type="ARBA" id="ARBA00022989"/>
    </source>
</evidence>
<feature type="transmembrane region" description="Helical" evidence="17">
    <location>
        <begin position="39"/>
        <end position="66"/>
    </location>
</feature>
<dbReference type="PROSITE" id="PS00379">
    <property type="entry name" value="CDP_ALCOHOL_P_TRANSF"/>
    <property type="match status" value="1"/>
</dbReference>
<dbReference type="InterPro" id="IPR048254">
    <property type="entry name" value="CDP_ALCOHOL_P_TRANSF_CS"/>
</dbReference>
<dbReference type="KEGG" id="smam:Mal15_40030"/>
<evidence type="ECO:0000256" key="8">
    <source>
        <dbReference type="ARBA" id="ARBA00022692"/>
    </source>
</evidence>
<evidence type="ECO:0000256" key="11">
    <source>
        <dbReference type="ARBA" id="ARBA00023136"/>
    </source>
</evidence>
<reference evidence="18 19" key="1">
    <citation type="submission" date="2019-02" db="EMBL/GenBank/DDBJ databases">
        <title>Planctomycetal bacteria perform biofilm scaping via a novel small molecule.</title>
        <authorList>
            <person name="Jeske O."/>
            <person name="Boedeker C."/>
            <person name="Wiegand S."/>
            <person name="Breitling P."/>
            <person name="Kallscheuer N."/>
            <person name="Jogler M."/>
            <person name="Rohde M."/>
            <person name="Petersen J."/>
            <person name="Medema M.H."/>
            <person name="Surup F."/>
            <person name="Jogler C."/>
        </authorList>
    </citation>
    <scope>NUCLEOTIDE SEQUENCE [LARGE SCALE GENOMIC DNA]</scope>
    <source>
        <strain evidence="18 19">Mal15</strain>
    </source>
</reference>
<evidence type="ECO:0000256" key="5">
    <source>
        <dbReference type="ARBA" id="ARBA00014944"/>
    </source>
</evidence>
<evidence type="ECO:0000256" key="15">
    <source>
        <dbReference type="NCBIfam" id="TIGR00560"/>
    </source>
</evidence>
<keyword evidence="9 17" id="KW-1133">Transmembrane helix</keyword>
<evidence type="ECO:0000256" key="13">
    <source>
        <dbReference type="ARBA" id="ARBA00023264"/>
    </source>
</evidence>
<accession>A0A5B9MIV2</accession>
<keyword evidence="10" id="KW-0443">Lipid metabolism</keyword>
<dbReference type="EC" id="2.7.8.5" evidence="4 15"/>
<evidence type="ECO:0000313" key="18">
    <source>
        <dbReference type="EMBL" id="QEF99936.1"/>
    </source>
</evidence>
<dbReference type="InterPro" id="IPR043130">
    <property type="entry name" value="CDP-OH_PTrfase_TM_dom"/>
</dbReference>
<organism evidence="18 19">
    <name type="scientific">Stieleria maiorica</name>
    <dbReference type="NCBI Taxonomy" id="2795974"/>
    <lineage>
        <taxon>Bacteria</taxon>
        <taxon>Pseudomonadati</taxon>
        <taxon>Planctomycetota</taxon>
        <taxon>Planctomycetia</taxon>
        <taxon>Pirellulales</taxon>
        <taxon>Pirellulaceae</taxon>
        <taxon>Stieleria</taxon>
    </lineage>
</organism>
<comment type="similarity">
    <text evidence="3 16">Belongs to the CDP-alcohol phosphatidyltransferase class-I family.</text>
</comment>
<dbReference type="EMBL" id="CP036264">
    <property type="protein sequence ID" value="QEF99936.1"/>
    <property type="molecule type" value="Genomic_DNA"/>
</dbReference>
<evidence type="ECO:0000256" key="6">
    <source>
        <dbReference type="ARBA" id="ARBA00022516"/>
    </source>
</evidence>
<keyword evidence="11 17" id="KW-0472">Membrane</keyword>
<dbReference type="PIRSF" id="PIRSF000847">
    <property type="entry name" value="Phos_ph_gly_syn"/>
    <property type="match status" value="1"/>
</dbReference>
<name>A0A5B9MIV2_9BACT</name>
<dbReference type="GO" id="GO:0046474">
    <property type="term" value="P:glycerophospholipid biosynthetic process"/>
    <property type="evidence" value="ECO:0007669"/>
    <property type="project" value="TreeGrafter"/>
</dbReference>
<dbReference type="GO" id="GO:0016020">
    <property type="term" value="C:membrane"/>
    <property type="evidence" value="ECO:0007669"/>
    <property type="project" value="UniProtKB-SubCell"/>
</dbReference>
<dbReference type="PANTHER" id="PTHR14269:SF62">
    <property type="entry name" value="CDP-DIACYLGLYCEROL--GLYCEROL-3-PHOSPHATE 3-PHOSPHATIDYLTRANSFERASE 1, CHLOROPLASTIC"/>
    <property type="match status" value="1"/>
</dbReference>
<evidence type="ECO:0000313" key="19">
    <source>
        <dbReference type="Proteomes" id="UP000321353"/>
    </source>
</evidence>
<dbReference type="PANTHER" id="PTHR14269">
    <property type="entry name" value="CDP-DIACYLGLYCEROL--GLYCEROL-3-PHOSPHATE 3-PHOSPHATIDYLTRANSFERASE-RELATED"/>
    <property type="match status" value="1"/>
</dbReference>
<evidence type="ECO:0000256" key="10">
    <source>
        <dbReference type="ARBA" id="ARBA00023098"/>
    </source>
</evidence>
<dbReference type="AlphaFoldDB" id="A0A5B9MIV2"/>
<evidence type="ECO:0000256" key="2">
    <source>
        <dbReference type="ARBA" id="ARBA00005042"/>
    </source>
</evidence>
<evidence type="ECO:0000256" key="3">
    <source>
        <dbReference type="ARBA" id="ARBA00010441"/>
    </source>
</evidence>
<keyword evidence="6" id="KW-0444">Lipid biosynthesis</keyword>
<dbReference type="InterPro" id="IPR000462">
    <property type="entry name" value="CDP-OH_P_trans"/>
</dbReference>
<gene>
    <name evidence="18" type="primary">pgsA_2</name>
    <name evidence="18" type="ORF">Mal15_40030</name>
</gene>
<dbReference type="InterPro" id="IPR050324">
    <property type="entry name" value="CDP-alcohol_PTase-I"/>
</dbReference>
<protein>
    <recommendedName>
        <fullName evidence="5 15">CDP-diacylglycerol--glycerol-3-phosphate 3-phosphatidyltransferase</fullName>
        <ecNumber evidence="4 15">2.7.8.5</ecNumber>
    </recommendedName>
</protein>
<evidence type="ECO:0000256" key="17">
    <source>
        <dbReference type="SAM" id="Phobius"/>
    </source>
</evidence>
<evidence type="ECO:0000256" key="4">
    <source>
        <dbReference type="ARBA" id="ARBA00013170"/>
    </source>
</evidence>
<evidence type="ECO:0000256" key="14">
    <source>
        <dbReference type="ARBA" id="ARBA00048586"/>
    </source>
</evidence>
<evidence type="ECO:0000256" key="1">
    <source>
        <dbReference type="ARBA" id="ARBA00004141"/>
    </source>
</evidence>
<feature type="transmembrane region" description="Helical" evidence="17">
    <location>
        <begin position="173"/>
        <end position="194"/>
    </location>
</feature>
<keyword evidence="7 16" id="KW-0808">Transferase</keyword>
<keyword evidence="12" id="KW-0594">Phospholipid biosynthesis</keyword>
<keyword evidence="19" id="KW-1185">Reference proteome</keyword>
<comment type="pathway">
    <text evidence="2">Phospholipid metabolism; phosphatidylglycerol biosynthesis; phosphatidylglycerol from CDP-diacylglycerol: step 1/2.</text>
</comment>
<proteinExistence type="inferred from homology"/>
<feature type="transmembrane region" description="Helical" evidence="17">
    <location>
        <begin position="87"/>
        <end position="106"/>
    </location>
</feature>
<comment type="catalytic activity">
    <reaction evidence="14">
        <text>a CDP-1,2-diacyl-sn-glycerol + sn-glycerol 3-phosphate = a 1,2-diacyl-sn-glycero-3-phospho-(1'-sn-glycero-3'-phosphate) + CMP + H(+)</text>
        <dbReference type="Rhea" id="RHEA:12593"/>
        <dbReference type="ChEBI" id="CHEBI:15378"/>
        <dbReference type="ChEBI" id="CHEBI:57597"/>
        <dbReference type="ChEBI" id="CHEBI:58332"/>
        <dbReference type="ChEBI" id="CHEBI:60110"/>
        <dbReference type="ChEBI" id="CHEBI:60377"/>
        <dbReference type="EC" id="2.7.8.5"/>
    </reaction>
</comment>
<dbReference type="Proteomes" id="UP000321353">
    <property type="component" value="Chromosome"/>
</dbReference>
<evidence type="ECO:0000256" key="7">
    <source>
        <dbReference type="ARBA" id="ARBA00022679"/>
    </source>
</evidence>
<dbReference type="RefSeq" id="WP_390623378.1">
    <property type="nucleotide sequence ID" value="NZ_CP036264.1"/>
</dbReference>
<keyword evidence="8 17" id="KW-0812">Transmembrane</keyword>
<comment type="subcellular location">
    <subcellularLocation>
        <location evidence="1">Membrane</location>
        <topology evidence="1">Multi-pass membrane protein</topology>
    </subcellularLocation>
</comment>